<organism evidence="1 2">
    <name type="scientific">Phytophthora citrophthora</name>
    <dbReference type="NCBI Taxonomy" id="4793"/>
    <lineage>
        <taxon>Eukaryota</taxon>
        <taxon>Sar</taxon>
        <taxon>Stramenopiles</taxon>
        <taxon>Oomycota</taxon>
        <taxon>Peronosporomycetes</taxon>
        <taxon>Peronosporales</taxon>
        <taxon>Peronosporaceae</taxon>
        <taxon>Phytophthora</taxon>
    </lineage>
</organism>
<reference evidence="1" key="1">
    <citation type="submission" date="2023-08" db="EMBL/GenBank/DDBJ databases">
        <title>Reference Genome Resource for the Citrus Pathogen Phytophthora citrophthora.</title>
        <authorList>
            <person name="Moller H."/>
            <person name="Coetzee B."/>
            <person name="Rose L.J."/>
            <person name="Van Niekerk J.M."/>
        </authorList>
    </citation>
    <scope>NUCLEOTIDE SEQUENCE</scope>
    <source>
        <strain evidence="1">STE-U-9442</strain>
    </source>
</reference>
<protein>
    <submittedName>
        <fullName evidence="1">Uncharacterized protein</fullName>
    </submittedName>
</protein>
<accession>A0AAD9G0S3</accession>
<evidence type="ECO:0000313" key="2">
    <source>
        <dbReference type="Proteomes" id="UP001259832"/>
    </source>
</evidence>
<dbReference type="EMBL" id="JASMQC010000049">
    <property type="protein sequence ID" value="KAK1929397.1"/>
    <property type="molecule type" value="Genomic_DNA"/>
</dbReference>
<name>A0AAD9G0S3_9STRA</name>
<evidence type="ECO:0000313" key="1">
    <source>
        <dbReference type="EMBL" id="KAK1929397.1"/>
    </source>
</evidence>
<comment type="caution">
    <text evidence="1">The sequence shown here is derived from an EMBL/GenBank/DDBJ whole genome shotgun (WGS) entry which is preliminary data.</text>
</comment>
<dbReference type="Proteomes" id="UP001259832">
    <property type="component" value="Unassembled WGS sequence"/>
</dbReference>
<proteinExistence type="predicted"/>
<sequence>MWQEVLKNVCYHGDFAMVRWALGHPMGCPVLKQLKRSCQLYQLLWNAVAGGNSVEVLQILKDSDSVDIYGPVLMEAVAKNDMNSIKWLVDNFPQSEHISDYCVLDEAARRGHLNLLD</sequence>
<dbReference type="SUPFAM" id="SSF140860">
    <property type="entry name" value="Pseudo ankyrin repeat-like"/>
    <property type="match status" value="1"/>
</dbReference>
<dbReference type="AlphaFoldDB" id="A0AAD9G0S3"/>
<gene>
    <name evidence="1" type="ORF">P3T76_015149</name>
</gene>
<keyword evidence="2" id="KW-1185">Reference proteome</keyword>